<evidence type="ECO:0000256" key="3">
    <source>
        <dbReference type="ARBA" id="ARBA00022670"/>
    </source>
</evidence>
<proteinExistence type="inferred from homology"/>
<dbReference type="RefSeq" id="WP_344195389.1">
    <property type="nucleotide sequence ID" value="NZ_BAAAND010000008.1"/>
</dbReference>
<dbReference type="InterPro" id="IPR027478">
    <property type="entry name" value="LdcA_N"/>
</dbReference>
<dbReference type="Gene3D" id="3.40.50.10740">
    <property type="entry name" value="Class I glutamine amidotransferase-like"/>
    <property type="match status" value="1"/>
</dbReference>
<evidence type="ECO:0000256" key="4">
    <source>
        <dbReference type="ARBA" id="ARBA00022801"/>
    </source>
</evidence>
<dbReference type="PIRSF" id="PIRSF028757">
    <property type="entry name" value="LD-carboxypeptidase"/>
    <property type="match status" value="1"/>
</dbReference>
<dbReference type="InterPro" id="IPR040921">
    <property type="entry name" value="Peptidase_S66C"/>
</dbReference>
<protein>
    <submittedName>
        <fullName evidence="9">LD-carboxypeptidase</fullName>
    </submittedName>
</protein>
<dbReference type="InterPro" id="IPR003507">
    <property type="entry name" value="S66_fam"/>
</dbReference>
<dbReference type="SUPFAM" id="SSF52317">
    <property type="entry name" value="Class I glutamine amidotransferase-like"/>
    <property type="match status" value="1"/>
</dbReference>
<keyword evidence="5" id="KW-0720">Serine protease</keyword>
<evidence type="ECO:0000256" key="2">
    <source>
        <dbReference type="ARBA" id="ARBA00022645"/>
    </source>
</evidence>
<keyword evidence="4" id="KW-0378">Hydrolase</keyword>
<dbReference type="PANTHER" id="PTHR30237">
    <property type="entry name" value="MURAMOYLTETRAPEPTIDE CARBOXYPEPTIDASE"/>
    <property type="match status" value="1"/>
</dbReference>
<evidence type="ECO:0000313" key="10">
    <source>
        <dbReference type="Proteomes" id="UP001500190"/>
    </source>
</evidence>
<feature type="compositionally biased region" description="Basic and acidic residues" evidence="6">
    <location>
        <begin position="1"/>
        <end position="13"/>
    </location>
</feature>
<evidence type="ECO:0000259" key="8">
    <source>
        <dbReference type="Pfam" id="PF17676"/>
    </source>
</evidence>
<keyword evidence="10" id="KW-1185">Reference proteome</keyword>
<sequence length="341" mass="36503">MDLRFPRPLRTGDRIGVTSPSAGVGKRAEPRIEFCVNWLRDRGYDVVVGDCMSADHWVSAPKEQRAAELTAMLVDPAVRAIVPPWGGAGTALDLLDQLDYDAIAAADPTWVIGYSDSSTWMVPLTLRAGLPTLHGDNLADTPYETPEGLTHWLDLAAATGPVVQRDSRLRATWQPLTTATATTWKDPQSASWHLHGAAELDVTGTLIGGCIEVMAGIAGTPYGDVRTFGADHGDLIVYLEAADEEAFGICRYLHQLRYAGWFDHAAAILIGRTNAPASEDDGGLTQDGAVLDALGGLGIPIVFDLEIGHVPPHLPLLNGATARVTVRGDLHEIAQTWPQPG</sequence>
<evidence type="ECO:0000313" key="9">
    <source>
        <dbReference type="EMBL" id="GAA1596943.1"/>
    </source>
</evidence>
<reference evidence="9 10" key="1">
    <citation type="journal article" date="2019" name="Int. J. Syst. Evol. Microbiol.">
        <title>The Global Catalogue of Microorganisms (GCM) 10K type strain sequencing project: providing services to taxonomists for standard genome sequencing and annotation.</title>
        <authorList>
            <consortium name="The Broad Institute Genomics Platform"/>
            <consortium name="The Broad Institute Genome Sequencing Center for Infectious Disease"/>
            <person name="Wu L."/>
            <person name="Ma J."/>
        </authorList>
    </citation>
    <scope>NUCLEOTIDE SEQUENCE [LARGE SCALE GENOMIC DNA]</scope>
    <source>
        <strain evidence="9 10">JCM 14304</strain>
    </source>
</reference>
<evidence type="ECO:0000256" key="6">
    <source>
        <dbReference type="SAM" id="MobiDB-lite"/>
    </source>
</evidence>
<feature type="region of interest" description="Disordered" evidence="6">
    <location>
        <begin position="1"/>
        <end position="24"/>
    </location>
</feature>
<dbReference type="EMBL" id="BAAAND010000008">
    <property type="protein sequence ID" value="GAA1596943.1"/>
    <property type="molecule type" value="Genomic_DNA"/>
</dbReference>
<dbReference type="Proteomes" id="UP001500190">
    <property type="component" value="Unassembled WGS sequence"/>
</dbReference>
<feature type="domain" description="LD-carboxypeptidase N-terminal" evidence="7">
    <location>
        <begin position="15"/>
        <end position="135"/>
    </location>
</feature>
<keyword evidence="2" id="KW-0121">Carboxypeptidase</keyword>
<dbReference type="SUPFAM" id="SSF141986">
    <property type="entry name" value="LD-carboxypeptidase A C-terminal domain-like"/>
    <property type="match status" value="1"/>
</dbReference>
<gene>
    <name evidence="9" type="ORF">GCM10009742_49840</name>
</gene>
<comment type="caution">
    <text evidence="9">The sequence shown here is derived from an EMBL/GenBank/DDBJ whole genome shotgun (WGS) entry which is preliminary data.</text>
</comment>
<dbReference type="InterPro" id="IPR040449">
    <property type="entry name" value="Peptidase_S66_N"/>
</dbReference>
<evidence type="ECO:0000256" key="5">
    <source>
        <dbReference type="ARBA" id="ARBA00022825"/>
    </source>
</evidence>
<organism evidence="9 10">
    <name type="scientific">Kribbella karoonensis</name>
    <dbReference type="NCBI Taxonomy" id="324851"/>
    <lineage>
        <taxon>Bacteria</taxon>
        <taxon>Bacillati</taxon>
        <taxon>Actinomycetota</taxon>
        <taxon>Actinomycetes</taxon>
        <taxon>Propionibacteriales</taxon>
        <taxon>Kribbellaceae</taxon>
        <taxon>Kribbella</taxon>
    </lineage>
</organism>
<dbReference type="InterPro" id="IPR029062">
    <property type="entry name" value="Class_I_gatase-like"/>
</dbReference>
<evidence type="ECO:0000256" key="1">
    <source>
        <dbReference type="ARBA" id="ARBA00010233"/>
    </source>
</evidence>
<dbReference type="Gene3D" id="3.50.30.60">
    <property type="entry name" value="LD-carboxypeptidase A C-terminal domain-like"/>
    <property type="match status" value="1"/>
</dbReference>
<dbReference type="PANTHER" id="PTHR30237:SF2">
    <property type="entry name" value="MUREIN TETRAPEPTIDE CARBOXYPEPTIDASE"/>
    <property type="match status" value="1"/>
</dbReference>
<name>A0ABN2E8J9_9ACTN</name>
<accession>A0ABN2E8J9</accession>
<evidence type="ECO:0000259" key="7">
    <source>
        <dbReference type="Pfam" id="PF02016"/>
    </source>
</evidence>
<dbReference type="CDD" id="cd07062">
    <property type="entry name" value="Peptidase_S66_mccF_like"/>
    <property type="match status" value="1"/>
</dbReference>
<dbReference type="InterPro" id="IPR027461">
    <property type="entry name" value="Carboxypeptidase_A_C_sf"/>
</dbReference>
<comment type="similarity">
    <text evidence="1">Belongs to the peptidase S66 family.</text>
</comment>
<dbReference type="Pfam" id="PF02016">
    <property type="entry name" value="Peptidase_S66"/>
    <property type="match status" value="1"/>
</dbReference>
<feature type="domain" description="LD-carboxypeptidase C-terminal" evidence="8">
    <location>
        <begin position="203"/>
        <end position="324"/>
    </location>
</feature>
<dbReference type="Pfam" id="PF17676">
    <property type="entry name" value="Peptidase_S66C"/>
    <property type="match status" value="1"/>
</dbReference>
<keyword evidence="3" id="KW-0645">Protease</keyword>